<proteinExistence type="predicted"/>
<accession>A0A2A9F028</accession>
<protein>
    <submittedName>
        <fullName evidence="1">Uncharacterized protein</fullName>
    </submittedName>
</protein>
<dbReference type="OrthoDB" id="7065495at2"/>
<sequence>MTSARLLAAIDVFTDLGWRGASAADAESLPLGTPEQQRVARDGLAPADWQRWGRDDPPGGLTWKDESLLALFAVRVGVDARRAVRVLSSRDDDVVARLVAGRGRAFAARFVAEAARRPDRWAEHATSMHAGAVVRVVDALDLDVPVDVEYLKDWAVFARGALRGYDLPEWGDLQPHDRGWCEPDVVLRRLPEHLRAGVAAGVPATGPFGTVFAAAVERDLVERTEALDLALAALDAAQRPGDRKVWARLLTGPLAVTDDELVARTDVLVAILTHGDGPVVEAFGPRLVRTLPDDLLADVLLVTLPVRTKKVLRLLLTAAAGRPRPPAEAADVVAPLVVPHAAGPDRVLARAASALVAAWDLTVAGDDDAGEDGAPARWLPTPPVWEPPRFDTGEATPEALTAAAAVLTGYPEGVVDVEVERFLALANAVAGADREAARSALGGVRDTWVAGLRCVPSWVRGTPSPLADTRTVLPADVDALRGWGVTVWEPLEAREAQVVARLGEVPVLLSTPSWVDLRIDPADLVTRLGRYADAGVAVSEADLQLAATRVDPALADADVLAVLGDLAVPVVGQDGKPLPVAAGPLLRDVLRDPFREPGLVRGIPWAGWHPLPATPLPALAALPARTGRPDRYDRHEAAAFPTWGDATGEWWGSDDPRAEIALRQQARRSAPLTPGLAVNLVAAQRDLHPAAAVDGATAVAEAWERGLLRPGVADVGLLAWQETPTGLAAFAAVCRDLAADGLLSVVWPLLDDLLVTSQRGTRLLAGTAAVAETMQALAPAVRAAVVAGDAGTGALDLPGARALAARSGTSRAVVAARAVAADLPAPASPGAPAAPEPEPSRPFEEVWPAGAGTLPAVVDGAGVVASWVDPDVPGRMLAVDLDLPDDPGGPYRVVKAWFHDLEHEGQCAATSPAADASRPLDAWLRWDASEGRLAVSAHRDWRTGEDRPLSKGPVPPLTTSMVAVVLATLAHDAASTYHQRGILRERVGSAAVTVAVRALLASPDVSPARLVKAVDDDEDLLPVLWPLLVEPVRHAADAVSPPRWLNRVLDVALKYAPVLREAARRGLVPAEQATWPGLADLAARPGGAAASRKARALAAEVAGAPSEGVPGVRR</sequence>
<evidence type="ECO:0000313" key="2">
    <source>
        <dbReference type="Proteomes" id="UP000224130"/>
    </source>
</evidence>
<dbReference type="AlphaFoldDB" id="A0A2A9F028"/>
<dbReference type="Proteomes" id="UP000224130">
    <property type="component" value="Unassembled WGS sequence"/>
</dbReference>
<name>A0A2A9F028_9MICO</name>
<reference evidence="1 2" key="1">
    <citation type="submission" date="2017-10" db="EMBL/GenBank/DDBJ databases">
        <title>Sequencing the genomes of 1000 actinobacteria strains.</title>
        <authorList>
            <person name="Klenk H.-P."/>
        </authorList>
    </citation>
    <scope>NUCLEOTIDE SEQUENCE [LARGE SCALE GENOMIC DNA]</scope>
    <source>
        <strain evidence="1 2">DSM 21863</strain>
    </source>
</reference>
<dbReference type="EMBL" id="PDJJ01000001">
    <property type="protein sequence ID" value="PFG44146.1"/>
    <property type="molecule type" value="Genomic_DNA"/>
</dbReference>
<comment type="caution">
    <text evidence="1">The sequence shown here is derived from an EMBL/GenBank/DDBJ whole genome shotgun (WGS) entry which is preliminary data.</text>
</comment>
<keyword evidence="2" id="KW-1185">Reference proteome</keyword>
<gene>
    <name evidence="1" type="ORF">ATJ88_2864</name>
</gene>
<evidence type="ECO:0000313" key="1">
    <source>
        <dbReference type="EMBL" id="PFG44146.1"/>
    </source>
</evidence>
<organism evidence="1 2">
    <name type="scientific">Isoptericola jiangsuensis</name>
    <dbReference type="NCBI Taxonomy" id="548579"/>
    <lineage>
        <taxon>Bacteria</taxon>
        <taxon>Bacillati</taxon>
        <taxon>Actinomycetota</taxon>
        <taxon>Actinomycetes</taxon>
        <taxon>Micrococcales</taxon>
        <taxon>Promicromonosporaceae</taxon>
        <taxon>Isoptericola</taxon>
    </lineage>
</organism>
<dbReference type="RefSeq" id="WP_098464393.1">
    <property type="nucleotide sequence ID" value="NZ_PDJJ01000001.1"/>
</dbReference>